<dbReference type="KEGG" id="bsto:C0V70_04340"/>
<accession>A0A2K9NPA6</accession>
<dbReference type="Proteomes" id="UP000235584">
    <property type="component" value="Chromosome"/>
</dbReference>
<gene>
    <name evidence="1" type="ORF">C0V70_04340</name>
</gene>
<keyword evidence="2" id="KW-1185">Reference proteome</keyword>
<sequence>MKKFKFYRSQILFIGLTTEEKYSIESALNKYSVYYQETFQQVEKITPYDLICLPEEEFLKNEKTLIDLKKPIITIGKKILPRTQGVLSRPIFISQCLELLQKTLPAVSRPSLEGLDVGSIVRSKTTPTFGKGIVISLLSEFEVLVRFPNSSLISNKDKAIRCHRAHLQILGNVQELT</sequence>
<dbReference type="EMBL" id="CP025704">
    <property type="protein sequence ID" value="AUN97351.1"/>
    <property type="molecule type" value="Genomic_DNA"/>
</dbReference>
<protein>
    <submittedName>
        <fullName evidence="1">Uncharacterized protein</fullName>
    </submittedName>
</protein>
<proteinExistence type="predicted"/>
<evidence type="ECO:0000313" key="1">
    <source>
        <dbReference type="EMBL" id="AUN97351.1"/>
    </source>
</evidence>
<name>A0A2K9NPA6_BACTC</name>
<evidence type="ECO:0000313" key="2">
    <source>
        <dbReference type="Proteomes" id="UP000235584"/>
    </source>
</evidence>
<reference evidence="1 2" key="1">
    <citation type="submission" date="2018-01" db="EMBL/GenBank/DDBJ databases">
        <title>Complete genome sequence of Bacteriovorax stolpii DSM12778.</title>
        <authorList>
            <person name="Tang B."/>
            <person name="Chang J."/>
        </authorList>
    </citation>
    <scope>NUCLEOTIDE SEQUENCE [LARGE SCALE GENOMIC DNA]</scope>
    <source>
        <strain evidence="1 2">DSM 12778</strain>
    </source>
</reference>
<dbReference type="RefSeq" id="WP_102242646.1">
    <property type="nucleotide sequence ID" value="NZ_CP025704.1"/>
</dbReference>
<organism evidence="1 2">
    <name type="scientific">Bacteriovorax stolpii</name>
    <name type="common">Bdellovibrio stolpii</name>
    <dbReference type="NCBI Taxonomy" id="960"/>
    <lineage>
        <taxon>Bacteria</taxon>
        <taxon>Pseudomonadati</taxon>
        <taxon>Bdellovibrionota</taxon>
        <taxon>Bacteriovoracia</taxon>
        <taxon>Bacteriovoracales</taxon>
        <taxon>Bacteriovoracaceae</taxon>
        <taxon>Bacteriovorax</taxon>
    </lineage>
</organism>
<dbReference type="AlphaFoldDB" id="A0A2K9NPA6"/>